<sequence>MPPSFFPDPLPPFNINNTVGAFEIGTLVAVFLFGATCLQVYLYFRKVTVVWLLELGHTIAVCHAVYTMSITWYGQPELLAVPPASLDASILLNGLIGPLEQAWFIRRLYALSKNIWLTAICCILSFARCLGSIAFASLALQRPNIIVFDFEYWWLLTCIVVLGSVNDLLLAGLLSWYLNKSKKTSIQAMSRLFDRLILWTIETSAITSFATVGMMIAFFIMPTTFIYVAVYLCLAKLYANALMAS</sequence>
<protein>
    <recommendedName>
        <fullName evidence="2">DUF6534 domain-containing protein</fullName>
    </recommendedName>
</protein>
<keyword evidence="1" id="KW-1133">Transmembrane helix</keyword>
<evidence type="ECO:0000313" key="4">
    <source>
        <dbReference type="Proteomes" id="UP000799118"/>
    </source>
</evidence>
<evidence type="ECO:0000259" key="2">
    <source>
        <dbReference type="Pfam" id="PF20152"/>
    </source>
</evidence>
<feature type="transmembrane region" description="Helical" evidence="1">
    <location>
        <begin position="152"/>
        <end position="176"/>
    </location>
</feature>
<keyword evidence="1" id="KW-0812">Transmembrane</keyword>
<dbReference type="PANTHER" id="PTHR40465">
    <property type="entry name" value="CHROMOSOME 1, WHOLE GENOME SHOTGUN SEQUENCE"/>
    <property type="match status" value="1"/>
</dbReference>
<dbReference type="InterPro" id="IPR045339">
    <property type="entry name" value="DUF6534"/>
</dbReference>
<feature type="transmembrane region" description="Helical" evidence="1">
    <location>
        <begin position="20"/>
        <end position="44"/>
    </location>
</feature>
<proteinExistence type="predicted"/>
<dbReference type="Proteomes" id="UP000799118">
    <property type="component" value="Unassembled WGS sequence"/>
</dbReference>
<dbReference type="OrthoDB" id="2868589at2759"/>
<accession>A0A6A4HI79</accession>
<feature type="transmembrane region" description="Helical" evidence="1">
    <location>
        <begin position="225"/>
        <end position="244"/>
    </location>
</feature>
<gene>
    <name evidence="3" type="ORF">BT96DRAFT_995945</name>
</gene>
<name>A0A6A4HI79_9AGAR</name>
<dbReference type="AlphaFoldDB" id="A0A6A4HI79"/>
<keyword evidence="4" id="KW-1185">Reference proteome</keyword>
<keyword evidence="1" id="KW-0472">Membrane</keyword>
<feature type="domain" description="DUF6534" evidence="2">
    <location>
        <begin position="165"/>
        <end position="245"/>
    </location>
</feature>
<dbReference type="PANTHER" id="PTHR40465:SF1">
    <property type="entry name" value="DUF6534 DOMAIN-CONTAINING PROTEIN"/>
    <property type="match status" value="1"/>
</dbReference>
<evidence type="ECO:0000256" key="1">
    <source>
        <dbReference type="SAM" id="Phobius"/>
    </source>
</evidence>
<dbReference type="Pfam" id="PF20152">
    <property type="entry name" value="DUF6534"/>
    <property type="match status" value="1"/>
</dbReference>
<evidence type="ECO:0000313" key="3">
    <source>
        <dbReference type="EMBL" id="KAE9397221.1"/>
    </source>
</evidence>
<dbReference type="EMBL" id="ML769500">
    <property type="protein sequence ID" value="KAE9397221.1"/>
    <property type="molecule type" value="Genomic_DNA"/>
</dbReference>
<feature type="transmembrane region" description="Helical" evidence="1">
    <location>
        <begin position="196"/>
        <end position="219"/>
    </location>
</feature>
<organism evidence="3 4">
    <name type="scientific">Gymnopus androsaceus JB14</name>
    <dbReference type="NCBI Taxonomy" id="1447944"/>
    <lineage>
        <taxon>Eukaryota</taxon>
        <taxon>Fungi</taxon>
        <taxon>Dikarya</taxon>
        <taxon>Basidiomycota</taxon>
        <taxon>Agaricomycotina</taxon>
        <taxon>Agaricomycetes</taxon>
        <taxon>Agaricomycetidae</taxon>
        <taxon>Agaricales</taxon>
        <taxon>Marasmiineae</taxon>
        <taxon>Omphalotaceae</taxon>
        <taxon>Gymnopus</taxon>
    </lineage>
</organism>
<feature type="transmembrane region" description="Helical" evidence="1">
    <location>
        <begin position="116"/>
        <end position="140"/>
    </location>
</feature>
<reference evidence="3" key="1">
    <citation type="journal article" date="2019" name="Environ. Microbiol.">
        <title>Fungal ecological strategies reflected in gene transcription - a case study of two litter decomposers.</title>
        <authorList>
            <person name="Barbi F."/>
            <person name="Kohler A."/>
            <person name="Barry K."/>
            <person name="Baskaran P."/>
            <person name="Daum C."/>
            <person name="Fauchery L."/>
            <person name="Ihrmark K."/>
            <person name="Kuo A."/>
            <person name="LaButti K."/>
            <person name="Lipzen A."/>
            <person name="Morin E."/>
            <person name="Grigoriev I.V."/>
            <person name="Henrissat B."/>
            <person name="Lindahl B."/>
            <person name="Martin F."/>
        </authorList>
    </citation>
    <scope>NUCLEOTIDE SEQUENCE</scope>
    <source>
        <strain evidence="3">JB14</strain>
    </source>
</reference>